<protein>
    <submittedName>
        <fullName evidence="2 4">Uncharacterized protein</fullName>
    </submittedName>
</protein>
<dbReference type="OrthoDB" id="5902094at2759"/>
<reference evidence="4" key="1">
    <citation type="submission" date="2017-02" db="UniProtKB">
        <authorList>
            <consortium name="WormBaseParasite"/>
        </authorList>
    </citation>
    <scope>IDENTIFICATION</scope>
</reference>
<keyword evidence="3" id="KW-1185">Reference proteome</keyword>
<dbReference type="AlphaFoldDB" id="A0A0N4WK42"/>
<sequence length="95" mass="10579">MGLWLDAAASDQKRRCRPRGPSSAEDERAAPAMVRECTKKTLEPFNKGGNGVMESEGQGKRSLEASKKRWRDVIKMDLAEAEVTSKDVVNRKKDS</sequence>
<dbReference type="EMBL" id="UZAF01017563">
    <property type="protein sequence ID" value="VDO42825.1"/>
    <property type="molecule type" value="Genomic_DNA"/>
</dbReference>
<feature type="compositionally biased region" description="Basic and acidic residues" evidence="1">
    <location>
        <begin position="57"/>
        <end position="66"/>
    </location>
</feature>
<accession>A0A0N4WK42</accession>
<dbReference type="Proteomes" id="UP000268014">
    <property type="component" value="Unassembled WGS sequence"/>
</dbReference>
<evidence type="ECO:0000313" key="2">
    <source>
        <dbReference type="EMBL" id="VDO42825.1"/>
    </source>
</evidence>
<gene>
    <name evidence="2" type="ORF">HPLM_LOCUS11415</name>
</gene>
<reference evidence="2 3" key="2">
    <citation type="submission" date="2018-11" db="EMBL/GenBank/DDBJ databases">
        <authorList>
            <consortium name="Pathogen Informatics"/>
        </authorList>
    </citation>
    <scope>NUCLEOTIDE SEQUENCE [LARGE SCALE GENOMIC DNA]</scope>
    <source>
        <strain evidence="2 3">MHpl1</strain>
    </source>
</reference>
<feature type="region of interest" description="Disordered" evidence="1">
    <location>
        <begin position="1"/>
        <end position="66"/>
    </location>
</feature>
<evidence type="ECO:0000256" key="1">
    <source>
        <dbReference type="SAM" id="MobiDB-lite"/>
    </source>
</evidence>
<organism evidence="4">
    <name type="scientific">Haemonchus placei</name>
    <name type="common">Barber's pole worm</name>
    <dbReference type="NCBI Taxonomy" id="6290"/>
    <lineage>
        <taxon>Eukaryota</taxon>
        <taxon>Metazoa</taxon>
        <taxon>Ecdysozoa</taxon>
        <taxon>Nematoda</taxon>
        <taxon>Chromadorea</taxon>
        <taxon>Rhabditida</taxon>
        <taxon>Rhabditina</taxon>
        <taxon>Rhabditomorpha</taxon>
        <taxon>Strongyloidea</taxon>
        <taxon>Trichostrongylidae</taxon>
        <taxon>Haemonchus</taxon>
    </lineage>
</organism>
<evidence type="ECO:0000313" key="4">
    <source>
        <dbReference type="WBParaSite" id="HPLM_0001142301-mRNA-1"/>
    </source>
</evidence>
<name>A0A0N4WK42_HAEPC</name>
<dbReference type="WBParaSite" id="HPLM_0001142301-mRNA-1">
    <property type="protein sequence ID" value="HPLM_0001142301-mRNA-1"/>
    <property type="gene ID" value="HPLM_0001142301"/>
</dbReference>
<proteinExistence type="predicted"/>
<evidence type="ECO:0000313" key="3">
    <source>
        <dbReference type="Proteomes" id="UP000268014"/>
    </source>
</evidence>